<dbReference type="GO" id="GO:0140359">
    <property type="term" value="F:ABC-type transporter activity"/>
    <property type="evidence" value="ECO:0007669"/>
    <property type="project" value="UniProtKB-ARBA"/>
</dbReference>
<dbReference type="SUPFAM" id="SSF52540">
    <property type="entry name" value="P-loop containing nucleoside triphosphate hydrolases"/>
    <property type="match status" value="1"/>
</dbReference>
<accession>A0A7W6GDM8</accession>
<dbReference type="Proteomes" id="UP000582090">
    <property type="component" value="Unassembled WGS sequence"/>
</dbReference>
<dbReference type="GO" id="GO:0005524">
    <property type="term" value="F:ATP binding"/>
    <property type="evidence" value="ECO:0007669"/>
    <property type="project" value="UniProtKB-KW"/>
</dbReference>
<comment type="similarity">
    <text evidence="2">Belongs to the ABC transporter superfamily.</text>
</comment>
<dbReference type="SMART" id="SM00382">
    <property type="entry name" value="AAA"/>
    <property type="match status" value="1"/>
</dbReference>
<dbReference type="PROSITE" id="PS00211">
    <property type="entry name" value="ABC_TRANSPORTER_1"/>
    <property type="match status" value="1"/>
</dbReference>
<dbReference type="RefSeq" id="WP_183902772.1">
    <property type="nucleotide sequence ID" value="NZ_JACIDW010000049.1"/>
</dbReference>
<evidence type="ECO:0000313" key="8">
    <source>
        <dbReference type="Proteomes" id="UP000582090"/>
    </source>
</evidence>
<dbReference type="InterPro" id="IPR003593">
    <property type="entry name" value="AAA+_ATPase"/>
</dbReference>
<dbReference type="EMBL" id="JACIDW010000049">
    <property type="protein sequence ID" value="MBB3967362.1"/>
    <property type="molecule type" value="Genomic_DNA"/>
</dbReference>
<evidence type="ECO:0000256" key="4">
    <source>
        <dbReference type="ARBA" id="ARBA00022741"/>
    </source>
</evidence>
<comment type="subcellular location">
    <subcellularLocation>
        <location evidence="1">Cell inner membrane</location>
        <topology evidence="1">Peripheral membrane protein</topology>
    </subcellularLocation>
</comment>
<organism evidence="7 8">
    <name type="scientific">Rhizobium metallidurans</name>
    <dbReference type="NCBI Taxonomy" id="1265931"/>
    <lineage>
        <taxon>Bacteria</taxon>
        <taxon>Pseudomonadati</taxon>
        <taxon>Pseudomonadota</taxon>
        <taxon>Alphaproteobacteria</taxon>
        <taxon>Hyphomicrobiales</taxon>
        <taxon>Rhizobiaceae</taxon>
        <taxon>Rhizobium/Agrobacterium group</taxon>
        <taxon>Rhizobium</taxon>
    </lineage>
</organism>
<dbReference type="Gene3D" id="3.40.50.300">
    <property type="entry name" value="P-loop containing nucleotide triphosphate hydrolases"/>
    <property type="match status" value="1"/>
</dbReference>
<evidence type="ECO:0000313" key="7">
    <source>
        <dbReference type="EMBL" id="MBB3967362.1"/>
    </source>
</evidence>
<dbReference type="GO" id="GO:0043190">
    <property type="term" value="C:ATP-binding cassette (ABC) transporter complex"/>
    <property type="evidence" value="ECO:0007669"/>
    <property type="project" value="UniProtKB-ARBA"/>
</dbReference>
<dbReference type="Pfam" id="PF00005">
    <property type="entry name" value="ABC_tran"/>
    <property type="match status" value="1"/>
</dbReference>
<dbReference type="InterPro" id="IPR027417">
    <property type="entry name" value="P-loop_NTPase"/>
</dbReference>
<dbReference type="AlphaFoldDB" id="A0A7W6GDM8"/>
<sequence length="341" mass="36438">MSDTYLQLDKLTLAYGDTVAVKDLDLSIKKGELVALLGPSGCGKTTTMRSIAGLLNPASGRITLDGADITRISANKRNVGLVFQSYALFPHLTVYENVAFGLRLKGISGQDLDNKVTASIKSVGLASFASRKPGELSGGQQQRVALARSMVMEPKVLLLDEPLSNLDARLRLEMRAELQRVQKETGVTMIFVTHDQIEALALADRIVVMLNGGIEQIGTPEEIYNKPVSAFVADFVGFENVFALDNGKLATSNSRVELSAPAPQAAKGLAWRPRMVILGSGPFQGTVRGTSFAGNVREYLLDTPLGPIKAEVDAGEPSHAIGSTLAFDLPVAAAAPLSRYR</sequence>
<evidence type="ECO:0000256" key="1">
    <source>
        <dbReference type="ARBA" id="ARBA00004417"/>
    </source>
</evidence>
<evidence type="ECO:0000256" key="2">
    <source>
        <dbReference type="ARBA" id="ARBA00005417"/>
    </source>
</evidence>
<reference evidence="7 8" key="1">
    <citation type="submission" date="2020-08" db="EMBL/GenBank/DDBJ databases">
        <title>Genomic Encyclopedia of Type Strains, Phase IV (KMG-IV): sequencing the most valuable type-strain genomes for metagenomic binning, comparative biology and taxonomic classification.</title>
        <authorList>
            <person name="Goeker M."/>
        </authorList>
    </citation>
    <scope>NUCLEOTIDE SEQUENCE [LARGE SCALE GENOMIC DNA]</scope>
    <source>
        <strain evidence="7 8">DSM 26575</strain>
    </source>
</reference>
<feature type="domain" description="ABC transporter" evidence="6">
    <location>
        <begin position="6"/>
        <end position="236"/>
    </location>
</feature>
<keyword evidence="4" id="KW-0547">Nucleotide-binding</keyword>
<keyword evidence="5 7" id="KW-0067">ATP-binding</keyword>
<dbReference type="GO" id="GO:0016887">
    <property type="term" value="F:ATP hydrolysis activity"/>
    <property type="evidence" value="ECO:0007669"/>
    <property type="project" value="InterPro"/>
</dbReference>
<evidence type="ECO:0000256" key="5">
    <source>
        <dbReference type="ARBA" id="ARBA00022840"/>
    </source>
</evidence>
<dbReference type="InterPro" id="IPR003439">
    <property type="entry name" value="ABC_transporter-like_ATP-bd"/>
</dbReference>
<name>A0A7W6GDM8_9HYPH</name>
<dbReference type="PROSITE" id="PS50893">
    <property type="entry name" value="ABC_TRANSPORTER_2"/>
    <property type="match status" value="1"/>
</dbReference>
<protein>
    <submittedName>
        <fullName evidence="7">Putative spermidine/putrescine transport system ATP-binding protein</fullName>
    </submittedName>
</protein>
<evidence type="ECO:0000256" key="3">
    <source>
        <dbReference type="ARBA" id="ARBA00022448"/>
    </source>
</evidence>
<dbReference type="PANTHER" id="PTHR42781">
    <property type="entry name" value="SPERMIDINE/PUTRESCINE IMPORT ATP-BINDING PROTEIN POTA"/>
    <property type="match status" value="1"/>
</dbReference>
<proteinExistence type="inferred from homology"/>
<keyword evidence="8" id="KW-1185">Reference proteome</keyword>
<dbReference type="InterPro" id="IPR050093">
    <property type="entry name" value="ABC_SmlMolc_Importer"/>
</dbReference>
<comment type="caution">
    <text evidence="7">The sequence shown here is derived from an EMBL/GenBank/DDBJ whole genome shotgun (WGS) entry which is preliminary data.</text>
</comment>
<dbReference type="InterPro" id="IPR017871">
    <property type="entry name" value="ABC_transporter-like_CS"/>
</dbReference>
<dbReference type="PANTHER" id="PTHR42781:SF4">
    <property type="entry name" value="SPERMIDINE_PUTRESCINE IMPORT ATP-BINDING PROTEIN POTA"/>
    <property type="match status" value="1"/>
</dbReference>
<gene>
    <name evidence="7" type="ORF">GGQ67_005062</name>
</gene>
<evidence type="ECO:0000259" key="6">
    <source>
        <dbReference type="PROSITE" id="PS50893"/>
    </source>
</evidence>
<keyword evidence="3" id="KW-0813">Transport</keyword>
<dbReference type="FunFam" id="3.40.50.300:FF:000042">
    <property type="entry name" value="Maltose/maltodextrin ABC transporter, ATP-binding protein"/>
    <property type="match status" value="1"/>
</dbReference>